<dbReference type="AlphaFoldDB" id="A0A847RAP9"/>
<dbReference type="GO" id="GO:0055085">
    <property type="term" value="P:transmembrane transport"/>
    <property type="evidence" value="ECO:0007669"/>
    <property type="project" value="InterPro"/>
</dbReference>
<feature type="signal peptide" evidence="2">
    <location>
        <begin position="1"/>
        <end position="24"/>
    </location>
</feature>
<dbReference type="EMBL" id="JABAEK010000012">
    <property type="protein sequence ID" value="NLQ18287.1"/>
    <property type="molecule type" value="Genomic_DNA"/>
</dbReference>
<accession>A0A847RAP9</accession>
<evidence type="ECO:0000256" key="2">
    <source>
        <dbReference type="SAM" id="SignalP"/>
    </source>
</evidence>
<name>A0A847RAP9_9GAMM</name>
<dbReference type="Proteomes" id="UP000586067">
    <property type="component" value="Unassembled WGS sequence"/>
</dbReference>
<dbReference type="InterPro" id="IPR018389">
    <property type="entry name" value="DctP_fam"/>
</dbReference>
<dbReference type="PANTHER" id="PTHR33376">
    <property type="match status" value="1"/>
</dbReference>
<evidence type="ECO:0000313" key="4">
    <source>
        <dbReference type="Proteomes" id="UP000586067"/>
    </source>
</evidence>
<keyword evidence="4" id="KW-1185">Reference proteome</keyword>
<dbReference type="Pfam" id="PF03480">
    <property type="entry name" value="DctP"/>
    <property type="match status" value="1"/>
</dbReference>
<dbReference type="InterPro" id="IPR038404">
    <property type="entry name" value="TRAP_DctP_sf"/>
</dbReference>
<reference evidence="3 4" key="1">
    <citation type="submission" date="2020-04" db="EMBL/GenBank/DDBJ databases">
        <title>Marinomonas sp. M1K-6 isolated from the deep seawater of the Mariana Trench.</title>
        <authorList>
            <person name="Li Y."/>
        </authorList>
    </citation>
    <scope>NUCLEOTIDE SEQUENCE [LARGE SCALE GENOMIC DNA]</scope>
    <source>
        <strain evidence="3 4">M1K-6</strain>
    </source>
</reference>
<comment type="caution">
    <text evidence="3">The sequence shown here is derived from an EMBL/GenBank/DDBJ whole genome shotgun (WGS) entry which is preliminary data.</text>
</comment>
<dbReference type="PANTHER" id="PTHR33376:SF15">
    <property type="entry name" value="BLL6794 PROTEIN"/>
    <property type="match status" value="1"/>
</dbReference>
<evidence type="ECO:0000313" key="3">
    <source>
        <dbReference type="EMBL" id="NLQ18287.1"/>
    </source>
</evidence>
<dbReference type="Gene3D" id="3.40.190.170">
    <property type="entry name" value="Bacterial extracellular solute-binding protein, family 7"/>
    <property type="match status" value="1"/>
</dbReference>
<gene>
    <name evidence="3" type="ORF">HGG82_11745</name>
</gene>
<organism evidence="3 4">
    <name type="scientific">Marinomonas profundi</name>
    <dbReference type="NCBI Taxonomy" id="2726122"/>
    <lineage>
        <taxon>Bacteria</taxon>
        <taxon>Pseudomonadati</taxon>
        <taxon>Pseudomonadota</taxon>
        <taxon>Gammaproteobacteria</taxon>
        <taxon>Oceanospirillales</taxon>
        <taxon>Oceanospirillaceae</taxon>
        <taxon>Marinomonas</taxon>
    </lineage>
</organism>
<feature type="chain" id="PRO_5032324336" evidence="2">
    <location>
        <begin position="25"/>
        <end position="343"/>
    </location>
</feature>
<protein>
    <submittedName>
        <fullName evidence="3">TRAP transporter substrate-binding protein</fullName>
    </submittedName>
</protein>
<dbReference type="NCBIfam" id="NF037995">
    <property type="entry name" value="TRAP_S1"/>
    <property type="match status" value="1"/>
</dbReference>
<keyword evidence="1 2" id="KW-0732">Signal</keyword>
<sequence length="343" mass="38141">MNMNMKNKKIILFLGCMWSTFAFSQTYTLRLAHFWPANSSVGNVIQDWANSIESDSNKQLNIEIYPSQTLAKAAQSYTATVSGIADITVTAQGYMAGRFPLTQVVELPGLITNAENSSCVIQKLYDNKLISAEYSDTHPLFLFVHGPGHIHTSDKQVSTPSDLEGMRIRRATTVVADLLSSMNANPVGMPAPETYQSAQRGVIQGVAFPWQAMKDFRLNELLSHHTEIGLYTLSFITTMNKSAYNKLPDDLKKILDQHSGEYWSRVMGKALDDLDADGRKEAIEAGHTIETINNVNSDPVWGPITKKVIASYIENMDSQSEKAENIYNKALEYSTLCESNKVL</sequence>
<dbReference type="CDD" id="cd13665">
    <property type="entry name" value="PBP2_TRAP_Dctp3_4"/>
    <property type="match status" value="1"/>
</dbReference>
<evidence type="ECO:0000256" key="1">
    <source>
        <dbReference type="ARBA" id="ARBA00022729"/>
    </source>
</evidence>
<proteinExistence type="predicted"/>